<dbReference type="InterPro" id="IPR024185">
    <property type="entry name" value="FTHF_cligase-like_sf"/>
</dbReference>
<proteinExistence type="predicted"/>
<name>A0ABQ1NNL9_9MICC</name>
<dbReference type="PANTHER" id="PTHR43682">
    <property type="entry name" value="LACTATE UTILIZATION PROTEIN C"/>
    <property type="match status" value="1"/>
</dbReference>
<evidence type="ECO:0000259" key="2">
    <source>
        <dbReference type="Pfam" id="PF02589"/>
    </source>
</evidence>
<protein>
    <recommendedName>
        <fullName evidence="2">LUD domain-containing protein</fullName>
    </recommendedName>
</protein>
<dbReference type="EMBL" id="BMJI01000001">
    <property type="protein sequence ID" value="GGC81588.1"/>
    <property type="molecule type" value="Genomic_DNA"/>
</dbReference>
<evidence type="ECO:0000313" key="3">
    <source>
        <dbReference type="EMBL" id="GGC81588.1"/>
    </source>
</evidence>
<evidence type="ECO:0000256" key="1">
    <source>
        <dbReference type="SAM" id="MobiDB-lite"/>
    </source>
</evidence>
<dbReference type="SUPFAM" id="SSF100950">
    <property type="entry name" value="NagB/RpiA/CoA transferase-like"/>
    <property type="match status" value="1"/>
</dbReference>
<feature type="compositionally biased region" description="Basic and acidic residues" evidence="1">
    <location>
        <begin position="33"/>
        <end position="51"/>
    </location>
</feature>
<dbReference type="Proteomes" id="UP000597761">
    <property type="component" value="Unassembled WGS sequence"/>
</dbReference>
<keyword evidence="4" id="KW-1185">Reference proteome</keyword>
<evidence type="ECO:0000313" key="4">
    <source>
        <dbReference type="Proteomes" id="UP000597761"/>
    </source>
</evidence>
<feature type="domain" description="LUD" evidence="2">
    <location>
        <begin position="135"/>
        <end position="230"/>
    </location>
</feature>
<gene>
    <name evidence="3" type="ORF">GCM10011512_05370</name>
</gene>
<reference evidence="4" key="1">
    <citation type="journal article" date="2019" name="Int. J. Syst. Evol. Microbiol.">
        <title>The Global Catalogue of Microorganisms (GCM) 10K type strain sequencing project: providing services to taxonomists for standard genome sequencing and annotation.</title>
        <authorList>
            <consortium name="The Broad Institute Genomics Platform"/>
            <consortium name="The Broad Institute Genome Sequencing Center for Infectious Disease"/>
            <person name="Wu L."/>
            <person name="Ma J."/>
        </authorList>
    </citation>
    <scope>NUCLEOTIDE SEQUENCE [LARGE SCALE GENOMIC DNA]</scope>
    <source>
        <strain evidence="4">CGMCC 1.15480</strain>
    </source>
</reference>
<accession>A0ABQ1NNL9</accession>
<feature type="region of interest" description="Disordered" evidence="1">
    <location>
        <begin position="31"/>
        <end position="52"/>
    </location>
</feature>
<dbReference type="PANTHER" id="PTHR43682:SF1">
    <property type="entry name" value="LACTATE UTILIZATION PROTEIN C"/>
    <property type="match status" value="1"/>
</dbReference>
<sequence>MSEQPNDGPASARETVLARIRYALADDGSAIGDDAREAARTPTDIPRDYRHSSSLSPDELVELLVDRLVDYRADVEVIDTADLPTAVARRLAGASSYVVPPALDEPDHPLASLQTEARRLVDSADAPLDVHMLDQVGAVVTSSAVSVAQTGTIFLDGSTDQGRRAISLVPDHHICLVPVESIVGLVPEAVGRLDPVRPTTMISGPSATSDIELERVEGVHGPRHLDVLIVR</sequence>
<dbReference type="InterPro" id="IPR003741">
    <property type="entry name" value="LUD_dom"/>
</dbReference>
<organism evidence="3 4">
    <name type="scientific">Tersicoccus solisilvae</name>
    <dbReference type="NCBI Taxonomy" id="1882339"/>
    <lineage>
        <taxon>Bacteria</taxon>
        <taxon>Bacillati</taxon>
        <taxon>Actinomycetota</taxon>
        <taxon>Actinomycetes</taxon>
        <taxon>Micrococcales</taxon>
        <taxon>Micrococcaceae</taxon>
        <taxon>Tersicoccus</taxon>
    </lineage>
</organism>
<dbReference type="Pfam" id="PF02589">
    <property type="entry name" value="LUD_dom"/>
    <property type="match status" value="1"/>
</dbReference>
<dbReference type="InterPro" id="IPR037171">
    <property type="entry name" value="NagB/RpiA_transferase-like"/>
</dbReference>
<dbReference type="RefSeq" id="WP_188665909.1">
    <property type="nucleotide sequence ID" value="NZ_BMJI01000001.1"/>
</dbReference>
<dbReference type="Gene3D" id="3.40.50.10420">
    <property type="entry name" value="NagB/RpiA/CoA transferase-like"/>
    <property type="match status" value="1"/>
</dbReference>
<comment type="caution">
    <text evidence="3">The sequence shown here is derived from an EMBL/GenBank/DDBJ whole genome shotgun (WGS) entry which is preliminary data.</text>
</comment>